<keyword evidence="3" id="KW-0862">Zinc</keyword>
<organism evidence="5 6">
    <name type="scientific">Halanaerobium saccharolyticum subsp. saccharolyticum DSM 6643</name>
    <dbReference type="NCBI Taxonomy" id="1293054"/>
    <lineage>
        <taxon>Bacteria</taxon>
        <taxon>Bacillati</taxon>
        <taxon>Bacillota</taxon>
        <taxon>Clostridia</taxon>
        <taxon>Halanaerobiales</taxon>
        <taxon>Halanaerobiaceae</taxon>
        <taxon>Halanaerobium</taxon>
    </lineage>
</organism>
<dbReference type="EMBL" id="CAUI01000015">
    <property type="protein sequence ID" value="CCU79438.1"/>
    <property type="molecule type" value="Genomic_DNA"/>
</dbReference>
<dbReference type="PANTHER" id="PTHR11596:SF5">
    <property type="entry name" value="ALKALINE PHOSPHATASE"/>
    <property type="match status" value="1"/>
</dbReference>
<gene>
    <name evidence="5" type="ORF">HSACCH_01336</name>
</gene>
<feature type="binding site" evidence="3">
    <location>
        <position position="305"/>
    </location>
    <ligand>
        <name>Zn(2+)</name>
        <dbReference type="ChEBI" id="CHEBI:29105"/>
        <label>2</label>
    </ligand>
</feature>
<comment type="cofactor">
    <cofactor evidence="3">
        <name>Mg(2+)</name>
        <dbReference type="ChEBI" id="CHEBI:18420"/>
    </cofactor>
    <text evidence="3">Binds 1 Mg(2+) ion.</text>
</comment>
<dbReference type="GO" id="GO:0046872">
    <property type="term" value="F:metal ion binding"/>
    <property type="evidence" value="ECO:0007669"/>
    <property type="project" value="UniProtKB-KW"/>
</dbReference>
<comment type="caution">
    <text evidence="5">The sequence shown here is derived from an EMBL/GenBank/DDBJ whole genome shotgun (WGS) entry which is preliminary data.</text>
</comment>
<keyword evidence="6" id="KW-1185">Reference proteome</keyword>
<dbReference type="SMART" id="SM00098">
    <property type="entry name" value="alkPPc"/>
    <property type="match status" value="1"/>
</dbReference>
<feature type="active site" description="Phosphoserine intermediate" evidence="2">
    <location>
        <position position="116"/>
    </location>
</feature>
<dbReference type="Pfam" id="PF00245">
    <property type="entry name" value="Alk_phosphatase"/>
    <property type="match status" value="1"/>
</dbReference>
<feature type="binding site" evidence="3">
    <location>
        <position position="349"/>
    </location>
    <ligand>
        <name>Zn(2+)</name>
        <dbReference type="ChEBI" id="CHEBI:29105"/>
        <label>1</label>
    </ligand>
</feature>
<evidence type="ECO:0000256" key="1">
    <source>
        <dbReference type="ARBA" id="ARBA00022553"/>
    </source>
</evidence>
<dbReference type="InterPro" id="IPR042085">
    <property type="entry name" value="Ap_crown"/>
</dbReference>
<protein>
    <submittedName>
        <fullName evidence="5">Alkaline phosphatase</fullName>
        <ecNumber evidence="5">3.1.3.1</ecNumber>
    </submittedName>
</protein>
<keyword evidence="3" id="KW-0460">Magnesium</keyword>
<dbReference type="PRINTS" id="PR00113">
    <property type="entry name" value="ALKPHPHTASE"/>
</dbReference>
<dbReference type="Proteomes" id="UP000012063">
    <property type="component" value="Unassembled WGS sequence"/>
</dbReference>
<evidence type="ECO:0000256" key="4">
    <source>
        <dbReference type="RuleBase" id="RU003946"/>
    </source>
</evidence>
<evidence type="ECO:0000256" key="2">
    <source>
        <dbReference type="PIRSR" id="PIRSR601952-1"/>
    </source>
</evidence>
<feature type="binding site" evidence="3">
    <location>
        <position position="48"/>
    </location>
    <ligand>
        <name>Mg(2+)</name>
        <dbReference type="ChEBI" id="CHEBI:18420"/>
    </ligand>
</feature>
<proteinExistence type="inferred from homology"/>
<name>M5E009_9FIRM</name>
<dbReference type="InParanoid" id="M5E009"/>
<comment type="similarity">
    <text evidence="4">Belongs to the alkaline phosphatase family.</text>
</comment>
<feature type="binding site" evidence="3">
    <location>
        <position position="467"/>
    </location>
    <ligand>
        <name>Zn(2+)</name>
        <dbReference type="ChEBI" id="CHEBI:29105"/>
        <label>2</label>
    </ligand>
</feature>
<dbReference type="EC" id="3.1.3.1" evidence="5"/>
<reference evidence="6" key="1">
    <citation type="journal article" date="2013" name="Genome Announc.">
        <title>Genome Sequence of Halanaerobium saccharolyticum subsp. saccharolyticum Strain DSM 6643T, a Halophilic Hydrogen-Producing Bacterium.</title>
        <authorList>
            <person name="Kivisto A."/>
            <person name="Larjo A."/>
            <person name="Ciranna A."/>
            <person name="Santala V."/>
            <person name="Roos C."/>
            <person name="Karp M."/>
        </authorList>
    </citation>
    <scope>NUCLEOTIDE SEQUENCE [LARGE SCALE GENOMIC DNA]</scope>
    <source>
        <strain evidence="6">DSM 6643</strain>
    </source>
</reference>
<dbReference type="OrthoDB" id="9794455at2"/>
<feature type="binding site" evidence="3">
    <location>
        <position position="48"/>
    </location>
    <ligand>
        <name>Zn(2+)</name>
        <dbReference type="ChEBI" id="CHEBI:29105"/>
        <label>2</label>
    </ligand>
</feature>
<evidence type="ECO:0000313" key="6">
    <source>
        <dbReference type="Proteomes" id="UP000012063"/>
    </source>
</evidence>
<dbReference type="Gene3D" id="3.40.720.10">
    <property type="entry name" value="Alkaline Phosphatase, subunit A"/>
    <property type="match status" value="1"/>
</dbReference>
<evidence type="ECO:0000256" key="3">
    <source>
        <dbReference type="PIRSR" id="PIRSR601952-2"/>
    </source>
</evidence>
<dbReference type="Gene3D" id="1.10.1200.140">
    <property type="entry name" value="Alkaline phosphatase, crown domain"/>
    <property type="match status" value="1"/>
</dbReference>
<dbReference type="SUPFAM" id="SSF53649">
    <property type="entry name" value="Alkaline phosphatase-like"/>
    <property type="match status" value="1"/>
</dbReference>
<feature type="binding site" evidence="3">
    <location>
        <position position="348"/>
    </location>
    <ligand>
        <name>Zn(2+)</name>
        <dbReference type="ChEBI" id="CHEBI:29105"/>
        <label>2</label>
    </ligand>
</feature>
<dbReference type="AlphaFoldDB" id="M5E009"/>
<dbReference type="eggNOG" id="COG1785">
    <property type="taxonomic scope" value="Bacteria"/>
</dbReference>
<keyword evidence="1" id="KW-0597">Phosphoprotein</keyword>
<dbReference type="InterPro" id="IPR017850">
    <property type="entry name" value="Alkaline_phosphatase_core_sf"/>
</dbReference>
<dbReference type="RefSeq" id="WP_005488780.1">
    <property type="nucleotide sequence ID" value="NZ_CAUI01000015.1"/>
</dbReference>
<feature type="binding site" evidence="3">
    <location>
        <position position="300"/>
    </location>
    <ligand>
        <name>Mg(2+)</name>
        <dbReference type="ChEBI" id="CHEBI:18420"/>
    </ligand>
</feature>
<accession>M5E009</accession>
<dbReference type="InterPro" id="IPR001952">
    <property type="entry name" value="Alkaline_phosphatase"/>
</dbReference>
<keyword evidence="3" id="KW-0479">Metal-binding</keyword>
<dbReference type="PANTHER" id="PTHR11596">
    <property type="entry name" value="ALKALINE PHOSPHATASE"/>
    <property type="match status" value="1"/>
</dbReference>
<sequence length="506" mass="55829">MFKKISERKIYSRLIMAVLITMLLAGSVLASGHVQSDNPKYVFFLIGDGMASSQATLAEYYNQFENLEEPNHSYEEHGESFIDMTTEEHSDRLMMHRLDFAGSTRTAGSFTLVPGSAQTATSLATGIKTDRNTISLDVNDNPVKSVLMAAKEKGMATGLVSTARITHATPAAFASNVPDRGMENEIAAQYLENKIDYLAGGGARHFLASSNENSKRKDDRNLFEEFANEGYEVFESSADTAAFRDYMPMAGDRVLYTPTMSHVSYEIDRVNKLVPSIAEMTQKGIDLLSQDDDGFFMMVEGGRIDHAAHDNDVAATIHDTLAFDDAVKTAYKFYLEHPNETLIIVAGDHETGGLGLNSCEGMEYDYFMDLGPIRDIKVSIEEGFEYTGDRAQVYTDLKEDFGIEKLNDREKEMLENAMDLQDAEGSGANVMDFGGYWPQASWISPVQSTIAHITSKRSEIGWTSSAHTGQIIPIRSHGAGAARYNDSMDNTDVANITAELLDVELN</sequence>
<comment type="cofactor">
    <cofactor evidence="3">
        <name>Zn(2+)</name>
        <dbReference type="ChEBI" id="CHEBI:29105"/>
    </cofactor>
    <text evidence="3">Binds 2 Zn(2+) ions.</text>
</comment>
<feature type="binding site" evidence="3">
    <location>
        <position position="169"/>
    </location>
    <ligand>
        <name>Mg(2+)</name>
        <dbReference type="ChEBI" id="CHEBI:18420"/>
    </ligand>
</feature>
<feature type="binding site" evidence="3">
    <location>
        <position position="167"/>
    </location>
    <ligand>
        <name>Mg(2+)</name>
        <dbReference type="ChEBI" id="CHEBI:18420"/>
    </ligand>
</feature>
<keyword evidence="5" id="KW-0378">Hydrolase</keyword>
<dbReference type="STRING" id="1293054.HSACCH_01336"/>
<feature type="binding site" evidence="3">
    <location>
        <position position="309"/>
    </location>
    <ligand>
        <name>Zn(2+)</name>
        <dbReference type="ChEBI" id="CHEBI:29105"/>
        <label>2</label>
    </ligand>
</feature>
<dbReference type="CDD" id="cd16012">
    <property type="entry name" value="ALP"/>
    <property type="match status" value="1"/>
</dbReference>
<dbReference type="GO" id="GO:0004035">
    <property type="term" value="F:alkaline phosphatase activity"/>
    <property type="evidence" value="ECO:0007669"/>
    <property type="project" value="UniProtKB-EC"/>
</dbReference>
<evidence type="ECO:0000313" key="5">
    <source>
        <dbReference type="EMBL" id="CCU79438.1"/>
    </source>
</evidence>